<organism evidence="4 5">
    <name type="scientific">Streptomyces pathocidini</name>
    <dbReference type="NCBI Taxonomy" id="1650571"/>
    <lineage>
        <taxon>Bacteria</taxon>
        <taxon>Bacillati</taxon>
        <taxon>Actinomycetota</taxon>
        <taxon>Actinomycetes</taxon>
        <taxon>Kitasatosporales</taxon>
        <taxon>Streptomycetaceae</taxon>
        <taxon>Streptomyces</taxon>
    </lineage>
</organism>
<dbReference type="SMART" id="SM00823">
    <property type="entry name" value="PKS_PP"/>
    <property type="match status" value="1"/>
</dbReference>
<comment type="caution">
    <text evidence="4">The sequence shown here is derived from an EMBL/GenBank/DDBJ whole genome shotgun (WGS) entry which is preliminary data.</text>
</comment>
<dbReference type="Gene3D" id="3.30.300.30">
    <property type="match status" value="1"/>
</dbReference>
<dbReference type="InterPro" id="IPR042099">
    <property type="entry name" value="ANL_N_sf"/>
</dbReference>
<dbReference type="Pfam" id="PF00550">
    <property type="entry name" value="PP-binding"/>
    <property type="match status" value="1"/>
</dbReference>
<dbReference type="Gene3D" id="3.40.50.12780">
    <property type="entry name" value="N-terminal domain of ligase-like"/>
    <property type="match status" value="1"/>
</dbReference>
<evidence type="ECO:0000256" key="2">
    <source>
        <dbReference type="ARBA" id="ARBA00022553"/>
    </source>
</evidence>
<dbReference type="InterPro" id="IPR020806">
    <property type="entry name" value="PKS_PP-bd"/>
</dbReference>
<dbReference type="PROSITE" id="PS50075">
    <property type="entry name" value="CARRIER"/>
    <property type="match status" value="1"/>
</dbReference>
<dbReference type="InterPro" id="IPR009081">
    <property type="entry name" value="PP-bd_ACP"/>
</dbReference>
<dbReference type="InterPro" id="IPR025110">
    <property type="entry name" value="AMP-bd_C"/>
</dbReference>
<keyword evidence="2" id="KW-0597">Phosphoprotein</keyword>
<evidence type="ECO:0000256" key="1">
    <source>
        <dbReference type="ARBA" id="ARBA00022450"/>
    </source>
</evidence>
<evidence type="ECO:0000313" key="4">
    <source>
        <dbReference type="EMBL" id="MFI1966266.1"/>
    </source>
</evidence>
<dbReference type="Gene3D" id="1.10.1200.10">
    <property type="entry name" value="ACP-like"/>
    <property type="match status" value="1"/>
</dbReference>
<dbReference type="InterPro" id="IPR036736">
    <property type="entry name" value="ACP-like_sf"/>
</dbReference>
<dbReference type="CDD" id="cd05930">
    <property type="entry name" value="A_NRPS"/>
    <property type="match status" value="1"/>
</dbReference>
<dbReference type="InterPro" id="IPR045851">
    <property type="entry name" value="AMP-bd_C_sf"/>
</dbReference>
<reference evidence="4 5" key="1">
    <citation type="submission" date="2024-10" db="EMBL/GenBank/DDBJ databases">
        <title>The Natural Products Discovery Center: Release of the First 8490 Sequenced Strains for Exploring Actinobacteria Biosynthetic Diversity.</title>
        <authorList>
            <person name="Kalkreuter E."/>
            <person name="Kautsar S.A."/>
            <person name="Yang D."/>
            <person name="Bader C.D."/>
            <person name="Teijaro C.N."/>
            <person name="Fluegel L."/>
            <person name="Davis C.M."/>
            <person name="Simpson J.R."/>
            <person name="Lauterbach L."/>
            <person name="Steele A.D."/>
            <person name="Gui C."/>
            <person name="Meng S."/>
            <person name="Li G."/>
            <person name="Viehrig K."/>
            <person name="Ye F."/>
            <person name="Su P."/>
            <person name="Kiefer A.F."/>
            <person name="Nichols A."/>
            <person name="Cepeda A.J."/>
            <person name="Yan W."/>
            <person name="Fan B."/>
            <person name="Jiang Y."/>
            <person name="Adhikari A."/>
            <person name="Zheng C.-J."/>
            <person name="Schuster L."/>
            <person name="Cowan T.M."/>
            <person name="Smanski M.J."/>
            <person name="Chevrette M.G."/>
            <person name="De Carvalho L.P.S."/>
            <person name="Shen B."/>
        </authorList>
    </citation>
    <scope>NUCLEOTIDE SEQUENCE [LARGE SCALE GENOMIC DNA]</scope>
    <source>
        <strain evidence="4 5">NPDC020327</strain>
    </source>
</reference>
<keyword evidence="5" id="KW-1185">Reference proteome</keyword>
<dbReference type="Pfam" id="PF13193">
    <property type="entry name" value="AMP-binding_C"/>
    <property type="match status" value="1"/>
</dbReference>
<evidence type="ECO:0000313" key="5">
    <source>
        <dbReference type="Proteomes" id="UP001611548"/>
    </source>
</evidence>
<feature type="domain" description="Carrier" evidence="3">
    <location>
        <begin position="491"/>
        <end position="566"/>
    </location>
</feature>
<dbReference type="Proteomes" id="UP001611548">
    <property type="component" value="Unassembled WGS sequence"/>
</dbReference>
<dbReference type="Pfam" id="PF00501">
    <property type="entry name" value="AMP-binding"/>
    <property type="match status" value="1"/>
</dbReference>
<protein>
    <submittedName>
        <fullName evidence="4">Non-ribosomal peptide synthetase</fullName>
    </submittedName>
</protein>
<gene>
    <name evidence="4" type="ORF">ACH429_19525</name>
</gene>
<dbReference type="EMBL" id="JBIRWE010000008">
    <property type="protein sequence ID" value="MFI1966266.1"/>
    <property type="molecule type" value="Genomic_DNA"/>
</dbReference>
<dbReference type="SUPFAM" id="SSF56801">
    <property type="entry name" value="Acetyl-CoA synthetase-like"/>
    <property type="match status" value="1"/>
</dbReference>
<name>A0ABW7UUI3_9ACTN</name>
<proteinExistence type="predicted"/>
<accession>A0ABW7UUI3</accession>
<dbReference type="SUPFAM" id="SSF47336">
    <property type="entry name" value="ACP-like"/>
    <property type="match status" value="1"/>
</dbReference>
<sequence length="567" mass="60287">MDLLDAVARQVRRAPDAVALTDHRGARLTYAELGSRARAAAGALTALGVGPRDRVGLVLPRTADLFVLELAVLLAGACFTPLDQSQPPNRLRLLLDRAAVALLVTDDEQLAASGGVPAVRPDALARGGSPRLDPGARPEDPAYCLFTSGSTGPPVGTLISRAAMDVYVTAYAVLVGASPREAGAQIGSPGFDVTIDELWPFLSTGASVHIASDADRSSPRALVDWLRVNRITQTYIPPLLLESIFRLDGADLGDVRLIRTGGERLAAYPPPGFASRVLNEYGPTETVAGAVFCDVSAWHDRGILPPIGTPLPHIRASVRGPRGEPVAPGTPGELYLGGPTVGIGYLGDAERTARKFVEVDGERCFRTGDLVRELPSGDLEFLRRLDDQVQLLGRRVELGEAESAAATHPAVRRAAVAAPTDEAGRAERLVCFVEWHPGHGDADAAGLRAHLSRLLPGYMVPAEVHAVDRLPTTPSGKVDRRALLLARSGPPHPAPTPQELVRVWERVLGVTGLTVHSDFFLHGGDSARAVTAVTEIGRRLGLRVTARDVFVHPTPAELAERLAEETR</sequence>
<dbReference type="PANTHER" id="PTHR45527:SF1">
    <property type="entry name" value="FATTY ACID SYNTHASE"/>
    <property type="match status" value="1"/>
</dbReference>
<dbReference type="PANTHER" id="PTHR45527">
    <property type="entry name" value="NONRIBOSOMAL PEPTIDE SYNTHETASE"/>
    <property type="match status" value="1"/>
</dbReference>
<dbReference type="InterPro" id="IPR000873">
    <property type="entry name" value="AMP-dep_synth/lig_dom"/>
</dbReference>
<evidence type="ECO:0000259" key="3">
    <source>
        <dbReference type="PROSITE" id="PS50075"/>
    </source>
</evidence>
<dbReference type="RefSeq" id="WP_055472961.1">
    <property type="nucleotide sequence ID" value="NZ_JBIRWE010000008.1"/>
</dbReference>
<keyword evidence="1" id="KW-0596">Phosphopantetheine</keyword>